<evidence type="ECO:0000313" key="3">
    <source>
        <dbReference type="EMBL" id="RJX40377.1"/>
    </source>
</evidence>
<feature type="transmembrane region" description="Helical" evidence="1">
    <location>
        <begin position="39"/>
        <end position="58"/>
    </location>
</feature>
<feature type="transmembrane region" description="Helical" evidence="1">
    <location>
        <begin position="70"/>
        <end position="91"/>
    </location>
</feature>
<dbReference type="AlphaFoldDB" id="A0A3A6PGY3"/>
<comment type="caution">
    <text evidence="3">The sequence shown here is derived from an EMBL/GenBank/DDBJ whole genome shotgun (WGS) entry which is preliminary data.</text>
</comment>
<feature type="transmembrane region" description="Helical" evidence="1">
    <location>
        <begin position="98"/>
        <end position="116"/>
    </location>
</feature>
<dbReference type="Pfam" id="PF16927">
    <property type="entry name" value="HisKA_7TM"/>
    <property type="match status" value="1"/>
</dbReference>
<evidence type="ECO:0000313" key="4">
    <source>
        <dbReference type="Proteomes" id="UP000267798"/>
    </source>
</evidence>
<dbReference type="Gene3D" id="3.30.450.20">
    <property type="entry name" value="PAS domain"/>
    <property type="match status" value="1"/>
</dbReference>
<dbReference type="SMART" id="SM00267">
    <property type="entry name" value="GGDEF"/>
    <property type="match status" value="1"/>
</dbReference>
<accession>A0A3A6PGY3</accession>
<dbReference type="PANTHER" id="PTHR45138:SF9">
    <property type="entry name" value="DIGUANYLATE CYCLASE DGCM-RELATED"/>
    <property type="match status" value="1"/>
</dbReference>
<dbReference type="OrthoDB" id="9759607at2"/>
<keyword evidence="1" id="KW-0472">Membrane</keyword>
<feature type="transmembrane region" description="Helical" evidence="1">
    <location>
        <begin position="177"/>
        <end position="197"/>
    </location>
</feature>
<dbReference type="FunFam" id="3.30.70.270:FF:000001">
    <property type="entry name" value="Diguanylate cyclase domain protein"/>
    <property type="match status" value="1"/>
</dbReference>
<dbReference type="InterPro" id="IPR029787">
    <property type="entry name" value="Nucleotide_cyclase"/>
</dbReference>
<evidence type="ECO:0000256" key="1">
    <source>
        <dbReference type="SAM" id="Phobius"/>
    </source>
</evidence>
<name>A0A3A6PGY3_9BACL</name>
<dbReference type="InterPro" id="IPR035965">
    <property type="entry name" value="PAS-like_dom_sf"/>
</dbReference>
<sequence length="529" mass="59206">MESRITVYITLVAISGVLSIFLCLYSVYKRKDIPGSPYLILLTALQAVYIFAFAFELASDTLQEIKRWVVVEYIGIGFAPVLGLLLVIRYIAAALPRLLTYSMFAIPVITLIMTATNDWHHLFYKHIYLRDDTPTPMADVVIGQWYIVQGSYTFGCLLAGGLLLIWQWRKTNRAYRLQLFTLISGQFVPMIASFLYLMGVTPDGMDPVPFVLCITSSMYIWAMMSTHMLRISPIAKESLFESMAEGVLVLDLSEKLIDYNGAAQRMLPQLKASMIGDTLDTVWEKMCGNSFPIAREASGIQGHMKWQFRHSSSDYEVRSSVIKGKRGDIVGSLLMLIDATERYRLQEQLKQQAYYDGLTGIYNRAQFIHRARTMLEATEAKRQPVSLILFDIDYFKQFNDTYGHDTGDAVLIHTVTACRSLLPEDALFGRYGGEEFVVALQGYTGKEAVQLANRLREALPAAPLASAHGPLTVTASFGVAGADHSQYNLEAMLRDADEALYEAKRSGRNTVGIVSRSLAPESRPKPIPS</sequence>
<dbReference type="Pfam" id="PF00990">
    <property type="entry name" value="GGDEF"/>
    <property type="match status" value="1"/>
</dbReference>
<dbReference type="Gene3D" id="3.30.70.270">
    <property type="match status" value="1"/>
</dbReference>
<gene>
    <name evidence="3" type="ORF">D3P09_08930</name>
</gene>
<dbReference type="PANTHER" id="PTHR45138">
    <property type="entry name" value="REGULATORY COMPONENTS OF SENSORY TRANSDUCTION SYSTEM"/>
    <property type="match status" value="1"/>
</dbReference>
<dbReference type="InterPro" id="IPR043128">
    <property type="entry name" value="Rev_trsase/Diguanyl_cyclase"/>
</dbReference>
<feature type="transmembrane region" description="Helical" evidence="1">
    <location>
        <begin position="145"/>
        <end position="165"/>
    </location>
</feature>
<evidence type="ECO:0000259" key="2">
    <source>
        <dbReference type="PROSITE" id="PS50887"/>
    </source>
</evidence>
<dbReference type="InterPro" id="IPR000160">
    <property type="entry name" value="GGDEF_dom"/>
</dbReference>
<proteinExistence type="predicted"/>
<keyword evidence="1" id="KW-0812">Transmembrane</keyword>
<dbReference type="NCBIfam" id="TIGR00254">
    <property type="entry name" value="GGDEF"/>
    <property type="match status" value="1"/>
</dbReference>
<protein>
    <submittedName>
        <fullName evidence="3">Diguanylate cyclase</fullName>
    </submittedName>
</protein>
<organism evidence="3 4">
    <name type="scientific">Paenibacillus pinisoli</name>
    <dbReference type="NCBI Taxonomy" id="1276110"/>
    <lineage>
        <taxon>Bacteria</taxon>
        <taxon>Bacillati</taxon>
        <taxon>Bacillota</taxon>
        <taxon>Bacilli</taxon>
        <taxon>Bacillales</taxon>
        <taxon>Paenibacillaceae</taxon>
        <taxon>Paenibacillus</taxon>
    </lineage>
</organism>
<dbReference type="GO" id="GO:0052621">
    <property type="term" value="F:diguanylate cyclase activity"/>
    <property type="evidence" value="ECO:0007669"/>
    <property type="project" value="TreeGrafter"/>
</dbReference>
<dbReference type="CDD" id="cd01949">
    <property type="entry name" value="GGDEF"/>
    <property type="match status" value="1"/>
</dbReference>
<dbReference type="SUPFAM" id="SSF55785">
    <property type="entry name" value="PYP-like sensor domain (PAS domain)"/>
    <property type="match status" value="1"/>
</dbReference>
<keyword evidence="1" id="KW-1133">Transmembrane helix</keyword>
<feature type="transmembrane region" description="Helical" evidence="1">
    <location>
        <begin position="6"/>
        <end position="27"/>
    </location>
</feature>
<dbReference type="Proteomes" id="UP000267798">
    <property type="component" value="Unassembled WGS sequence"/>
</dbReference>
<dbReference type="PROSITE" id="PS50887">
    <property type="entry name" value="GGDEF"/>
    <property type="match status" value="1"/>
</dbReference>
<reference evidence="3 4" key="1">
    <citation type="submission" date="2018-09" db="EMBL/GenBank/DDBJ databases">
        <title>Paenibacillus aracenensis nov. sp. isolated from a cave in southern Spain.</title>
        <authorList>
            <person name="Jurado V."/>
            <person name="Gutierrez-Patricio S."/>
            <person name="Gonzalez-Pimentel J.L."/>
            <person name="Miller A.Z."/>
            <person name="Laiz L."/>
            <person name="Saiz-Jimenez C."/>
        </authorList>
    </citation>
    <scope>NUCLEOTIDE SEQUENCE [LARGE SCALE GENOMIC DNA]</scope>
    <source>
        <strain evidence="3 4">JCM 19203</strain>
    </source>
</reference>
<dbReference type="SUPFAM" id="SSF55073">
    <property type="entry name" value="Nucleotide cyclase"/>
    <property type="match status" value="1"/>
</dbReference>
<dbReference type="EMBL" id="QXQB01000002">
    <property type="protein sequence ID" value="RJX40377.1"/>
    <property type="molecule type" value="Genomic_DNA"/>
</dbReference>
<dbReference type="InterPro" id="IPR000014">
    <property type="entry name" value="PAS"/>
</dbReference>
<dbReference type="InterPro" id="IPR031621">
    <property type="entry name" value="HisKA_7TM"/>
</dbReference>
<dbReference type="Pfam" id="PF13188">
    <property type="entry name" value="PAS_8"/>
    <property type="match status" value="1"/>
</dbReference>
<dbReference type="InterPro" id="IPR050469">
    <property type="entry name" value="Diguanylate_Cyclase"/>
</dbReference>
<keyword evidence="4" id="KW-1185">Reference proteome</keyword>
<feature type="domain" description="GGDEF" evidence="2">
    <location>
        <begin position="383"/>
        <end position="516"/>
    </location>
</feature>